<keyword evidence="2" id="KW-1185">Reference proteome</keyword>
<evidence type="ECO:0000313" key="1">
    <source>
        <dbReference type="EMBL" id="KAK7400385.1"/>
    </source>
</evidence>
<accession>A0AAN9SLQ4</accession>
<sequence>MSRAHSWCYPLSFYRDPYLSQRNNDNEYVWKWGTYSIFHYLHSPPTLNNKFQNKVTLNGLSSETRWNCCQTLFTC</sequence>
<reference evidence="1 2" key="1">
    <citation type="submission" date="2024-01" db="EMBL/GenBank/DDBJ databases">
        <title>The genomes of 5 underutilized Papilionoideae crops provide insights into root nodulation and disease resistanc.</title>
        <authorList>
            <person name="Jiang F."/>
        </authorList>
    </citation>
    <scope>NUCLEOTIDE SEQUENCE [LARGE SCALE GENOMIC DNA]</scope>
    <source>
        <strain evidence="1">DUOXIRENSHENG_FW03</strain>
        <tissue evidence="1">Leaves</tissue>
    </source>
</reference>
<comment type="caution">
    <text evidence="1">The sequence shown here is derived from an EMBL/GenBank/DDBJ whole genome shotgun (WGS) entry which is preliminary data.</text>
</comment>
<gene>
    <name evidence="1" type="ORF">VNO78_11591</name>
</gene>
<organism evidence="1 2">
    <name type="scientific">Psophocarpus tetragonolobus</name>
    <name type="common">Winged bean</name>
    <name type="synonym">Dolichos tetragonolobus</name>
    <dbReference type="NCBI Taxonomy" id="3891"/>
    <lineage>
        <taxon>Eukaryota</taxon>
        <taxon>Viridiplantae</taxon>
        <taxon>Streptophyta</taxon>
        <taxon>Embryophyta</taxon>
        <taxon>Tracheophyta</taxon>
        <taxon>Spermatophyta</taxon>
        <taxon>Magnoliopsida</taxon>
        <taxon>eudicotyledons</taxon>
        <taxon>Gunneridae</taxon>
        <taxon>Pentapetalae</taxon>
        <taxon>rosids</taxon>
        <taxon>fabids</taxon>
        <taxon>Fabales</taxon>
        <taxon>Fabaceae</taxon>
        <taxon>Papilionoideae</taxon>
        <taxon>50 kb inversion clade</taxon>
        <taxon>NPAAA clade</taxon>
        <taxon>indigoferoid/millettioid clade</taxon>
        <taxon>Phaseoleae</taxon>
        <taxon>Psophocarpus</taxon>
    </lineage>
</organism>
<dbReference type="AlphaFoldDB" id="A0AAN9SLQ4"/>
<proteinExistence type="predicted"/>
<dbReference type="EMBL" id="JAYMYS010000003">
    <property type="protein sequence ID" value="KAK7400385.1"/>
    <property type="molecule type" value="Genomic_DNA"/>
</dbReference>
<evidence type="ECO:0000313" key="2">
    <source>
        <dbReference type="Proteomes" id="UP001386955"/>
    </source>
</evidence>
<protein>
    <submittedName>
        <fullName evidence="1">Uncharacterized protein</fullName>
    </submittedName>
</protein>
<dbReference type="Proteomes" id="UP001386955">
    <property type="component" value="Unassembled WGS sequence"/>
</dbReference>
<name>A0AAN9SLQ4_PSOTE</name>